<organism evidence="1 2">
    <name type="scientific">Novosphingobium cyanobacteriorum</name>
    <dbReference type="NCBI Taxonomy" id="3024215"/>
    <lineage>
        <taxon>Bacteria</taxon>
        <taxon>Pseudomonadati</taxon>
        <taxon>Pseudomonadota</taxon>
        <taxon>Alphaproteobacteria</taxon>
        <taxon>Sphingomonadales</taxon>
        <taxon>Sphingomonadaceae</taxon>
        <taxon>Novosphingobium</taxon>
    </lineage>
</organism>
<evidence type="ECO:0000313" key="1">
    <source>
        <dbReference type="EMBL" id="MDF8332787.1"/>
    </source>
</evidence>
<dbReference type="InterPro" id="IPR011200">
    <property type="entry name" value="UCP012608"/>
</dbReference>
<comment type="caution">
    <text evidence="1">The sequence shown here is derived from an EMBL/GenBank/DDBJ whole genome shotgun (WGS) entry which is preliminary data.</text>
</comment>
<name>A0ABT6CG34_9SPHN</name>
<dbReference type="RefSeq" id="WP_277275984.1">
    <property type="nucleotide sequence ID" value="NZ_JAROCY010000004.1"/>
</dbReference>
<dbReference type="PIRSF" id="PIRSF012608">
    <property type="entry name" value="UCP012608"/>
    <property type="match status" value="1"/>
</dbReference>
<sequence>MLIAATADPVHQPDCLEAPVSGRAIAQLGIEAAKARRFGKFFVAALLESVARVLPQAPSLARAVETWPGDLAKAGVIFRLNAGLHAMARSGRHPGLAAIYRDARTGWVPEPLLLDITLSLALHDGEADLLTWMAGPTQTNEVARVAGLAAVLMELDARAQMRTCLLELGSSAGLNLNLERYNIRLGAQRAGDSASEVCIAPSWAGRLPLGGRPHITSAIGVDLNPLDVRNDADSERLHAYIWPGEIERTERLRAAIALARVHSPSVEKGRAGEWLVRQLALPQSPGERRVVFHSMVMQYLPEAEHMMIDRALAEAGRSASVAAPLVRVGLEWNADRTAVELTVSQWNGQAGSGRPAVVAICHPYAEWFEWTGLSDRS</sequence>
<evidence type="ECO:0000313" key="2">
    <source>
        <dbReference type="Proteomes" id="UP001222770"/>
    </source>
</evidence>
<dbReference type="Proteomes" id="UP001222770">
    <property type="component" value="Unassembled WGS sequence"/>
</dbReference>
<dbReference type="EMBL" id="JAROCY010000004">
    <property type="protein sequence ID" value="MDF8332787.1"/>
    <property type="molecule type" value="Genomic_DNA"/>
</dbReference>
<protein>
    <submittedName>
        <fullName evidence="1">DUF2332 family protein</fullName>
    </submittedName>
</protein>
<gene>
    <name evidence="1" type="ORF">POM99_06220</name>
</gene>
<dbReference type="Pfam" id="PF10094">
    <property type="entry name" value="DUF2332"/>
    <property type="match status" value="1"/>
</dbReference>
<keyword evidence="2" id="KW-1185">Reference proteome</keyword>
<accession>A0ABT6CG34</accession>
<proteinExistence type="predicted"/>
<reference evidence="1 2" key="1">
    <citation type="submission" date="2023-03" db="EMBL/GenBank/DDBJ databases">
        <title>Novosphingobium cyanobacteriorum sp. nov., isolated from a eutrophic reservoir during the Microcystis bloom period.</title>
        <authorList>
            <person name="Kang M."/>
            <person name="Le V."/>
            <person name="Ko S.-R."/>
            <person name="Lee S.-A."/>
            <person name="Ahn C.-Y."/>
        </authorList>
    </citation>
    <scope>NUCLEOTIDE SEQUENCE [LARGE SCALE GENOMIC DNA]</scope>
    <source>
        <strain evidence="1 2">HBC54</strain>
    </source>
</reference>